<comment type="pathway">
    <text evidence="1">Mycotoxin biosynthesis.</text>
</comment>
<feature type="transmembrane region" description="Helical" evidence="3">
    <location>
        <begin position="113"/>
        <end position="136"/>
    </location>
</feature>
<evidence type="ECO:0000313" key="4">
    <source>
        <dbReference type="EMBL" id="KAL2061367.1"/>
    </source>
</evidence>
<keyword evidence="5" id="KW-1185">Reference proteome</keyword>
<evidence type="ECO:0000256" key="2">
    <source>
        <dbReference type="ARBA" id="ARBA00035112"/>
    </source>
</evidence>
<dbReference type="PANTHER" id="PTHR33365">
    <property type="entry name" value="YALI0B05434P"/>
    <property type="match status" value="1"/>
</dbReference>
<proteinExistence type="inferred from homology"/>
<keyword evidence="3" id="KW-0472">Membrane</keyword>
<comment type="similarity">
    <text evidence="2">Belongs to the ustYa family.</text>
</comment>
<organism evidence="4 5">
    <name type="scientific">Oculimacula yallundae</name>
    <dbReference type="NCBI Taxonomy" id="86028"/>
    <lineage>
        <taxon>Eukaryota</taxon>
        <taxon>Fungi</taxon>
        <taxon>Dikarya</taxon>
        <taxon>Ascomycota</taxon>
        <taxon>Pezizomycotina</taxon>
        <taxon>Leotiomycetes</taxon>
        <taxon>Helotiales</taxon>
        <taxon>Ploettnerulaceae</taxon>
        <taxon>Oculimacula</taxon>
    </lineage>
</organism>
<evidence type="ECO:0000313" key="5">
    <source>
        <dbReference type="Proteomes" id="UP001595075"/>
    </source>
</evidence>
<dbReference type="Pfam" id="PF11807">
    <property type="entry name" value="UstYa"/>
    <property type="match status" value="1"/>
</dbReference>
<dbReference type="InterPro" id="IPR021765">
    <property type="entry name" value="UstYa-like"/>
</dbReference>
<evidence type="ECO:0000256" key="3">
    <source>
        <dbReference type="SAM" id="Phobius"/>
    </source>
</evidence>
<sequence length="338" mass="38680">MIIQTNPVTCPLLNICSFDSSKRNRPMPLHSPKHKIRPVRVVLNTRTLFFHSFVTAHAYYFICCPSEAAKAMETDRRGSQEAGRFELDCHNMECDEDSLLEKAKPAQILRQNLLARLGWIAQGTFFLLSVLVLILATKVKPTDIQCAKQLSPYSPILEDQGVVEYSSYDLELYFNQPSPYRGIPTPEREALWEDLWHKGAIEVPIDKLAILNKTDTGMNYKHVPESIGTGYVAQVEVLHQLHCVGMLRKWSYKEYWTDRGLDLPGVVAGKNPALLRMHLDHCLEVLRLNIMCTSDTTPILIELDPKAPFGERADFRTNHKCRNFWAIHKWVEEHTAIP</sequence>
<reference evidence="4 5" key="1">
    <citation type="journal article" date="2024" name="Commun. Biol.">
        <title>Comparative genomic analysis of thermophilic fungi reveals convergent evolutionary adaptations and gene losses.</title>
        <authorList>
            <person name="Steindorff A.S."/>
            <person name="Aguilar-Pontes M.V."/>
            <person name="Robinson A.J."/>
            <person name="Andreopoulos B."/>
            <person name="LaButti K."/>
            <person name="Kuo A."/>
            <person name="Mondo S."/>
            <person name="Riley R."/>
            <person name="Otillar R."/>
            <person name="Haridas S."/>
            <person name="Lipzen A."/>
            <person name="Grimwood J."/>
            <person name="Schmutz J."/>
            <person name="Clum A."/>
            <person name="Reid I.D."/>
            <person name="Moisan M.C."/>
            <person name="Butler G."/>
            <person name="Nguyen T.T.M."/>
            <person name="Dewar K."/>
            <person name="Conant G."/>
            <person name="Drula E."/>
            <person name="Henrissat B."/>
            <person name="Hansel C."/>
            <person name="Singer S."/>
            <person name="Hutchinson M.I."/>
            <person name="de Vries R.P."/>
            <person name="Natvig D.O."/>
            <person name="Powell A.J."/>
            <person name="Tsang A."/>
            <person name="Grigoriev I.V."/>
        </authorList>
    </citation>
    <scope>NUCLEOTIDE SEQUENCE [LARGE SCALE GENOMIC DNA]</scope>
    <source>
        <strain evidence="4 5">CBS 494.80</strain>
    </source>
</reference>
<name>A0ABR4BVI2_9HELO</name>
<dbReference type="PANTHER" id="PTHR33365:SF4">
    <property type="entry name" value="CYCLOCHLOROTINE BIOSYNTHESIS PROTEIN O"/>
    <property type="match status" value="1"/>
</dbReference>
<dbReference type="EMBL" id="JAZHXI010000019">
    <property type="protein sequence ID" value="KAL2061367.1"/>
    <property type="molecule type" value="Genomic_DNA"/>
</dbReference>
<accession>A0ABR4BVI2</accession>
<keyword evidence="3" id="KW-1133">Transmembrane helix</keyword>
<keyword evidence="3" id="KW-0812">Transmembrane</keyword>
<evidence type="ECO:0000256" key="1">
    <source>
        <dbReference type="ARBA" id="ARBA00004685"/>
    </source>
</evidence>
<dbReference type="Proteomes" id="UP001595075">
    <property type="component" value="Unassembled WGS sequence"/>
</dbReference>
<gene>
    <name evidence="4" type="ORF">VTL71DRAFT_7640</name>
</gene>
<evidence type="ECO:0008006" key="6">
    <source>
        <dbReference type="Google" id="ProtNLM"/>
    </source>
</evidence>
<comment type="caution">
    <text evidence="4">The sequence shown here is derived from an EMBL/GenBank/DDBJ whole genome shotgun (WGS) entry which is preliminary data.</text>
</comment>
<protein>
    <recommendedName>
        <fullName evidence="6">Cyclochlorotine biosynthesis protein O</fullName>
    </recommendedName>
</protein>